<evidence type="ECO:0000313" key="3">
    <source>
        <dbReference type="Proteomes" id="UP000304900"/>
    </source>
</evidence>
<evidence type="ECO:0000256" key="1">
    <source>
        <dbReference type="SAM" id="SignalP"/>
    </source>
</evidence>
<gene>
    <name evidence="2" type="ORF">FDK13_04765</name>
</gene>
<accession>A0A4U6D6Z3</accession>
<feature type="chain" id="PRO_5020908468" evidence="1">
    <location>
        <begin position="21"/>
        <end position="152"/>
    </location>
</feature>
<evidence type="ECO:0000313" key="2">
    <source>
        <dbReference type="EMBL" id="TKT93170.1"/>
    </source>
</evidence>
<proteinExistence type="predicted"/>
<protein>
    <submittedName>
        <fullName evidence="2">Uncharacterized protein</fullName>
    </submittedName>
</protein>
<reference evidence="2 3" key="1">
    <citation type="submission" date="2019-05" db="EMBL/GenBank/DDBJ databases">
        <title>Dyadobacter AR-3-8 sp. nov., isolated from arctic soil.</title>
        <authorList>
            <person name="Chaudhary D.K."/>
        </authorList>
    </citation>
    <scope>NUCLEOTIDE SEQUENCE [LARGE SCALE GENOMIC DNA]</scope>
    <source>
        <strain evidence="2 3">AR-3-8</strain>
    </source>
</reference>
<dbReference type="AlphaFoldDB" id="A0A4U6D6Z3"/>
<dbReference type="EMBL" id="SZVO01000002">
    <property type="protein sequence ID" value="TKT93170.1"/>
    <property type="molecule type" value="Genomic_DNA"/>
</dbReference>
<keyword evidence="3" id="KW-1185">Reference proteome</keyword>
<feature type="signal peptide" evidence="1">
    <location>
        <begin position="1"/>
        <end position="20"/>
    </location>
</feature>
<organism evidence="2 3">
    <name type="scientific">Dyadobacter frigoris</name>
    <dbReference type="NCBI Taxonomy" id="2576211"/>
    <lineage>
        <taxon>Bacteria</taxon>
        <taxon>Pseudomonadati</taxon>
        <taxon>Bacteroidota</taxon>
        <taxon>Cytophagia</taxon>
        <taxon>Cytophagales</taxon>
        <taxon>Spirosomataceae</taxon>
        <taxon>Dyadobacter</taxon>
    </lineage>
</organism>
<dbReference type="OrthoDB" id="745987at2"/>
<dbReference type="RefSeq" id="WP_137338846.1">
    <property type="nucleotide sequence ID" value="NZ_BSQH01000012.1"/>
</dbReference>
<sequence>MKTSGFLILFLTIIHSSSFAQNQEELFDDFIKRLSSDPAFQRERVMAYNYGKNVVWQKVRSATIEDEVIRIEPSQWKHIDFSKGQSSGPKPYEWVSQPAERYDTGRRIVQSGIGNDLYIVFEFIYQRAHFDKVNRKEQPSRWVLTSIKETIQ</sequence>
<dbReference type="Proteomes" id="UP000304900">
    <property type="component" value="Unassembled WGS sequence"/>
</dbReference>
<name>A0A4U6D6Z3_9BACT</name>
<comment type="caution">
    <text evidence="2">The sequence shown here is derived from an EMBL/GenBank/DDBJ whole genome shotgun (WGS) entry which is preliminary data.</text>
</comment>
<keyword evidence="1" id="KW-0732">Signal</keyword>